<keyword evidence="4 7" id="KW-0472">Membrane</keyword>
<keyword evidence="3 7" id="KW-1133">Transmembrane helix</keyword>
<feature type="transmembrane region" description="Helical" evidence="7">
    <location>
        <begin position="17"/>
        <end position="38"/>
    </location>
</feature>
<comment type="caution">
    <text evidence="9">The sequence shown here is derived from an EMBL/GenBank/DDBJ whole genome shotgun (WGS) entry which is preliminary data.</text>
</comment>
<comment type="similarity">
    <text evidence="5">Belongs to the SAT4 family.</text>
</comment>
<reference evidence="9" key="1">
    <citation type="submission" date="2022-11" db="EMBL/GenBank/DDBJ databases">
        <authorList>
            <person name="Petersen C."/>
        </authorList>
    </citation>
    <scope>NUCLEOTIDE SEQUENCE</scope>
    <source>
        <strain evidence="9">IBT 30761</strain>
    </source>
</reference>
<evidence type="ECO:0000256" key="6">
    <source>
        <dbReference type="SAM" id="MobiDB-lite"/>
    </source>
</evidence>
<feature type="compositionally biased region" description="Polar residues" evidence="6">
    <location>
        <begin position="275"/>
        <end position="294"/>
    </location>
</feature>
<protein>
    <recommendedName>
        <fullName evidence="8">Rhodopsin domain-containing protein</fullName>
    </recommendedName>
</protein>
<reference evidence="9" key="2">
    <citation type="journal article" date="2023" name="IMA Fungus">
        <title>Comparative genomic study of the Penicillium genus elucidates a diverse pangenome and 15 lateral gene transfer events.</title>
        <authorList>
            <person name="Petersen C."/>
            <person name="Sorensen T."/>
            <person name="Nielsen M.R."/>
            <person name="Sondergaard T.E."/>
            <person name="Sorensen J.L."/>
            <person name="Fitzpatrick D.A."/>
            <person name="Frisvad J.C."/>
            <person name="Nielsen K.L."/>
        </authorList>
    </citation>
    <scope>NUCLEOTIDE SEQUENCE</scope>
    <source>
        <strain evidence="9">IBT 30761</strain>
    </source>
</reference>
<dbReference type="PANTHER" id="PTHR33048">
    <property type="entry name" value="PTH11-LIKE INTEGRAL MEMBRANE PROTEIN (AFU_ORTHOLOGUE AFUA_5G11245)"/>
    <property type="match status" value="1"/>
</dbReference>
<evidence type="ECO:0000313" key="9">
    <source>
        <dbReference type="EMBL" id="KAJ5112539.1"/>
    </source>
</evidence>
<evidence type="ECO:0000313" key="10">
    <source>
        <dbReference type="Proteomes" id="UP001149074"/>
    </source>
</evidence>
<feature type="region of interest" description="Disordered" evidence="6">
    <location>
        <begin position="273"/>
        <end position="294"/>
    </location>
</feature>
<accession>A0A9W9G5I2</accession>
<proteinExistence type="inferred from homology"/>
<keyword evidence="10" id="KW-1185">Reference proteome</keyword>
<feature type="transmembrane region" description="Helical" evidence="7">
    <location>
        <begin position="203"/>
        <end position="220"/>
    </location>
</feature>
<evidence type="ECO:0000256" key="5">
    <source>
        <dbReference type="ARBA" id="ARBA00038359"/>
    </source>
</evidence>
<evidence type="ECO:0000256" key="1">
    <source>
        <dbReference type="ARBA" id="ARBA00004141"/>
    </source>
</evidence>
<dbReference type="OrthoDB" id="5417887at2759"/>
<dbReference type="EMBL" id="JAPQKI010000001">
    <property type="protein sequence ID" value="KAJ5112539.1"/>
    <property type="molecule type" value="Genomic_DNA"/>
</dbReference>
<dbReference type="PANTHER" id="PTHR33048:SF42">
    <property type="entry name" value="INTEGRAL MEMBRANE PROTEIN"/>
    <property type="match status" value="1"/>
</dbReference>
<feature type="transmembrane region" description="Helical" evidence="7">
    <location>
        <begin position="83"/>
        <end position="110"/>
    </location>
</feature>
<feature type="region of interest" description="Disordered" evidence="6">
    <location>
        <begin position="317"/>
        <end position="342"/>
    </location>
</feature>
<feature type="transmembrane region" description="Helical" evidence="7">
    <location>
        <begin position="117"/>
        <end position="140"/>
    </location>
</feature>
<feature type="transmembrane region" description="Helical" evidence="7">
    <location>
        <begin position="240"/>
        <end position="264"/>
    </location>
</feature>
<organism evidence="9 10">
    <name type="scientific">Penicillium argentinense</name>
    <dbReference type="NCBI Taxonomy" id="1131581"/>
    <lineage>
        <taxon>Eukaryota</taxon>
        <taxon>Fungi</taxon>
        <taxon>Dikarya</taxon>
        <taxon>Ascomycota</taxon>
        <taxon>Pezizomycotina</taxon>
        <taxon>Eurotiomycetes</taxon>
        <taxon>Eurotiomycetidae</taxon>
        <taxon>Eurotiales</taxon>
        <taxon>Aspergillaceae</taxon>
        <taxon>Penicillium</taxon>
    </lineage>
</organism>
<sequence>MTMESAAVDDQSQGPTILAACWVLFAIPALMAGLRFWCKAKLSRGLGLDDLLLGIALAVNMGVVGRHVFAIEDQEKIPPALKLVYISYVIIIIGCVFSKTSFAFTLLRIVTRTWMKILIWIIIISMNAIMWLCAICYLAQCKPAEALWNVKLMATAKCWPSHVFETIALTAGAYSGCMDFVLSVLPFVVLWELEMKKREKAGIALAMSMGIFAAATAFINTSKLVNVSQVQDFTWFCSTITSWASVETGLTIFAASIPALRLLFIRMRSGYDNPSDPSSNYSGKSYNQRGTHGTDTIALEDNDAESLKSMLSKTAVKTERQVAVTSERDANAERELESQRNA</sequence>
<evidence type="ECO:0000256" key="3">
    <source>
        <dbReference type="ARBA" id="ARBA00022989"/>
    </source>
</evidence>
<dbReference type="Pfam" id="PF20684">
    <property type="entry name" value="Fung_rhodopsin"/>
    <property type="match status" value="1"/>
</dbReference>
<dbReference type="InterPro" id="IPR052337">
    <property type="entry name" value="SAT4-like"/>
</dbReference>
<feature type="domain" description="Rhodopsin" evidence="8">
    <location>
        <begin position="34"/>
        <end position="264"/>
    </location>
</feature>
<feature type="transmembrane region" description="Helical" evidence="7">
    <location>
        <begin position="50"/>
        <end position="71"/>
    </location>
</feature>
<gene>
    <name evidence="9" type="ORF">N7532_000584</name>
</gene>
<evidence type="ECO:0000259" key="8">
    <source>
        <dbReference type="Pfam" id="PF20684"/>
    </source>
</evidence>
<dbReference type="GO" id="GO:0016020">
    <property type="term" value="C:membrane"/>
    <property type="evidence" value="ECO:0007669"/>
    <property type="project" value="UniProtKB-SubCell"/>
</dbReference>
<dbReference type="RefSeq" id="XP_056480312.1">
    <property type="nucleotide sequence ID" value="XM_056613088.1"/>
</dbReference>
<keyword evidence="2 7" id="KW-0812">Transmembrane</keyword>
<dbReference type="InterPro" id="IPR049326">
    <property type="entry name" value="Rhodopsin_dom_fungi"/>
</dbReference>
<name>A0A9W9G5I2_9EURO</name>
<evidence type="ECO:0000256" key="4">
    <source>
        <dbReference type="ARBA" id="ARBA00023136"/>
    </source>
</evidence>
<evidence type="ECO:0000256" key="7">
    <source>
        <dbReference type="SAM" id="Phobius"/>
    </source>
</evidence>
<dbReference type="GeneID" id="81352067"/>
<dbReference type="Proteomes" id="UP001149074">
    <property type="component" value="Unassembled WGS sequence"/>
</dbReference>
<feature type="transmembrane region" description="Helical" evidence="7">
    <location>
        <begin position="167"/>
        <end position="191"/>
    </location>
</feature>
<dbReference type="AlphaFoldDB" id="A0A9W9G5I2"/>
<comment type="subcellular location">
    <subcellularLocation>
        <location evidence="1">Membrane</location>
        <topology evidence="1">Multi-pass membrane protein</topology>
    </subcellularLocation>
</comment>
<evidence type="ECO:0000256" key="2">
    <source>
        <dbReference type="ARBA" id="ARBA00022692"/>
    </source>
</evidence>